<evidence type="ECO:0000313" key="3">
    <source>
        <dbReference type="EMBL" id="AEM71358.1"/>
    </source>
</evidence>
<dbReference type="Gene3D" id="3.40.50.2000">
    <property type="entry name" value="Glycogen Phosphorylase B"/>
    <property type="match status" value="2"/>
</dbReference>
<protein>
    <submittedName>
        <fullName evidence="3">Glycosyl transferase group 1</fullName>
    </submittedName>
</protein>
<dbReference type="SUPFAM" id="SSF53756">
    <property type="entry name" value="UDP-Glycosyltransferase/glycogen phosphorylase"/>
    <property type="match status" value="1"/>
</dbReference>
<organism evidence="3 4">
    <name type="scientific">Allomuricauda ruestringensis (strain DSM 13258 / CIP 107369 / LMG 19739 / B1)</name>
    <name type="common">Muricauda ruestringensis</name>
    <dbReference type="NCBI Taxonomy" id="886377"/>
    <lineage>
        <taxon>Bacteria</taxon>
        <taxon>Pseudomonadati</taxon>
        <taxon>Bacteroidota</taxon>
        <taxon>Flavobacteriia</taxon>
        <taxon>Flavobacteriales</taxon>
        <taxon>Flavobacteriaceae</taxon>
        <taxon>Flagellimonas</taxon>
    </lineage>
</organism>
<keyword evidence="3" id="KW-0808">Transferase</keyword>
<reference evidence="4" key="1">
    <citation type="submission" date="2011-08" db="EMBL/GenBank/DDBJ databases">
        <title>The complete genome of Muricauda ruestringensis DSM 13258.</title>
        <authorList>
            <person name="Lucas S."/>
            <person name="Han J."/>
            <person name="Lapidus A."/>
            <person name="Bruce D."/>
            <person name="Goodwin L."/>
            <person name="Pitluck S."/>
            <person name="Peters L."/>
            <person name="Kyrpides N."/>
            <person name="Mavromatis K."/>
            <person name="Ivanova N."/>
            <person name="Ovchinnikova G."/>
            <person name="Teshima H."/>
            <person name="Detter J.C."/>
            <person name="Tapia R."/>
            <person name="Han C."/>
            <person name="Land M."/>
            <person name="Hauser L."/>
            <person name="Markowitz V."/>
            <person name="Cheng J.-F."/>
            <person name="Hugenholtz P."/>
            <person name="Woyke T."/>
            <person name="Wu D."/>
            <person name="Spring S."/>
            <person name="Schroeder M."/>
            <person name="Brambilla E."/>
            <person name="Klenk H.-P."/>
            <person name="Eisen J.A."/>
        </authorList>
    </citation>
    <scope>NUCLEOTIDE SEQUENCE [LARGE SCALE GENOMIC DNA]</scope>
    <source>
        <strain evidence="4">DSM 13258 / LMG 19739 / B1</strain>
    </source>
</reference>
<dbReference type="EMBL" id="CP002999">
    <property type="protein sequence ID" value="AEM71358.1"/>
    <property type="molecule type" value="Genomic_DNA"/>
</dbReference>
<dbReference type="CDD" id="cd03820">
    <property type="entry name" value="GT4_AmsD-like"/>
    <property type="match status" value="1"/>
</dbReference>
<name>G2PNH8_ALLRU</name>
<dbReference type="GO" id="GO:0016757">
    <property type="term" value="F:glycosyltransferase activity"/>
    <property type="evidence" value="ECO:0007669"/>
    <property type="project" value="InterPro"/>
</dbReference>
<dbReference type="InterPro" id="IPR028098">
    <property type="entry name" value="Glyco_trans_4-like_N"/>
</dbReference>
<evidence type="ECO:0000259" key="2">
    <source>
        <dbReference type="Pfam" id="PF13439"/>
    </source>
</evidence>
<dbReference type="Pfam" id="PF13439">
    <property type="entry name" value="Glyco_transf_4"/>
    <property type="match status" value="1"/>
</dbReference>
<dbReference type="HOGENOM" id="CLU_009583_0_0_10"/>
<dbReference type="KEGG" id="mrs:Murru_2320"/>
<reference evidence="3 4" key="2">
    <citation type="journal article" date="2012" name="Stand. Genomic Sci.">
        <title>Complete genome sequence of the facultatively anaerobic, appendaged bacterium Muricauda ruestringensis type strain (B1(T)).</title>
        <authorList>
            <person name="Huntemann M."/>
            <person name="Teshima H."/>
            <person name="Lapidus A."/>
            <person name="Nolan M."/>
            <person name="Lucas S."/>
            <person name="Hammon N."/>
            <person name="Deshpande S."/>
            <person name="Cheng J.F."/>
            <person name="Tapia R."/>
            <person name="Goodwin L.A."/>
            <person name="Pitluck S."/>
            <person name="Liolios K."/>
            <person name="Pagani I."/>
            <person name="Ivanova N."/>
            <person name="Mavromatis K."/>
            <person name="Mikhailova N."/>
            <person name="Pati A."/>
            <person name="Chen A."/>
            <person name="Palaniappan K."/>
            <person name="Land M."/>
            <person name="Hauser L."/>
            <person name="Pan C."/>
            <person name="Brambilla E.M."/>
            <person name="Rohde M."/>
            <person name="Spring S."/>
            <person name="Goker M."/>
            <person name="Detter J.C."/>
            <person name="Bristow J."/>
            <person name="Eisen J.A."/>
            <person name="Markowitz V."/>
            <person name="Hugenholtz P."/>
            <person name="Kyrpides N.C."/>
            <person name="Klenk H.P."/>
            <person name="Woyke T."/>
        </authorList>
    </citation>
    <scope>NUCLEOTIDE SEQUENCE [LARGE SCALE GENOMIC DNA]</scope>
    <source>
        <strain evidence="4">DSM 13258 / LMG 19739 / B1</strain>
    </source>
</reference>
<dbReference type="Proteomes" id="UP000008908">
    <property type="component" value="Chromosome"/>
</dbReference>
<dbReference type="STRING" id="886377.Murru_2320"/>
<dbReference type="AlphaFoldDB" id="G2PNH8"/>
<feature type="domain" description="Glycosyl transferase family 1" evidence="1">
    <location>
        <begin position="173"/>
        <end position="331"/>
    </location>
</feature>
<sequence length="356" mass="40412">MRIDFSIDSLKGGGAERVMVTIADALAENHEIRLITFNDDDKYVVSNKVKRIKLHQGSIKNHKLRSIYNLFRFYKKQEPKPDILISFMPTNGLIAIVVGLLLKINVIVSEHINHSFKKKNKKTLFIRKYFYRFADFITVLTSYDVDYYTNMGARVKVMPNPISVPSYSKPLLERNKTILLVGSLDRYHQKGFDSFLPVIAPILKENSDWTLKILGGGETGFAHLKGITEDLGIEENVEFAGFCPNVFEIMQDTQIFALPSRFEGLPMGLMEALSNGMACIAYDCVSGPSELIENQVNGILVENQNAESMQDNLRLLLEDDKLRMALATKAPQSMQKFTLSEIIRKWEALFKELSTD</sequence>
<dbReference type="Pfam" id="PF00534">
    <property type="entry name" value="Glycos_transf_1"/>
    <property type="match status" value="1"/>
</dbReference>
<dbReference type="eggNOG" id="COG0438">
    <property type="taxonomic scope" value="Bacteria"/>
</dbReference>
<feature type="domain" description="Glycosyltransferase subfamily 4-like N-terminal" evidence="2">
    <location>
        <begin position="13"/>
        <end position="163"/>
    </location>
</feature>
<proteinExistence type="predicted"/>
<evidence type="ECO:0000259" key="1">
    <source>
        <dbReference type="Pfam" id="PF00534"/>
    </source>
</evidence>
<evidence type="ECO:0000313" key="4">
    <source>
        <dbReference type="Proteomes" id="UP000008908"/>
    </source>
</evidence>
<gene>
    <name evidence="3" type="ordered locus">Murru_2320</name>
</gene>
<accession>G2PNH8</accession>
<dbReference type="PANTHER" id="PTHR12526:SF630">
    <property type="entry name" value="GLYCOSYLTRANSFERASE"/>
    <property type="match status" value="1"/>
</dbReference>
<dbReference type="PANTHER" id="PTHR12526">
    <property type="entry name" value="GLYCOSYLTRANSFERASE"/>
    <property type="match status" value="1"/>
</dbReference>
<keyword evidence="4" id="KW-1185">Reference proteome</keyword>
<dbReference type="InterPro" id="IPR001296">
    <property type="entry name" value="Glyco_trans_1"/>
</dbReference>
<dbReference type="OrthoDB" id="798298at2"/>
<dbReference type="RefSeq" id="WP_014033639.1">
    <property type="nucleotide sequence ID" value="NC_015945.1"/>
</dbReference>